<feature type="region of interest" description="Disordered" evidence="2">
    <location>
        <begin position="286"/>
        <end position="450"/>
    </location>
</feature>
<proteinExistence type="predicted"/>
<feature type="compositionally biased region" description="Low complexity" evidence="2">
    <location>
        <begin position="20"/>
        <end position="45"/>
    </location>
</feature>
<dbReference type="EMBL" id="JAOQBH010000012">
    <property type="protein sequence ID" value="KAJ4127753.1"/>
    <property type="molecule type" value="Genomic_DNA"/>
</dbReference>
<feature type="region of interest" description="Disordered" evidence="2">
    <location>
        <begin position="141"/>
        <end position="168"/>
    </location>
</feature>
<feature type="compositionally biased region" description="Basic and acidic residues" evidence="2">
    <location>
        <begin position="407"/>
        <end position="433"/>
    </location>
</feature>
<feature type="compositionally biased region" description="Low complexity" evidence="2">
    <location>
        <begin position="1"/>
        <end position="13"/>
    </location>
</feature>
<dbReference type="Proteomes" id="UP001152024">
    <property type="component" value="Unassembled WGS sequence"/>
</dbReference>
<feature type="compositionally biased region" description="Polar residues" evidence="2">
    <location>
        <begin position="355"/>
        <end position="367"/>
    </location>
</feature>
<feature type="compositionally biased region" description="Basic and acidic residues" evidence="2">
    <location>
        <begin position="372"/>
        <end position="390"/>
    </location>
</feature>
<gene>
    <name evidence="3" type="ORF">NW768_008025</name>
</gene>
<protein>
    <submittedName>
        <fullName evidence="3">Uncharacterized protein</fullName>
    </submittedName>
</protein>
<evidence type="ECO:0000256" key="1">
    <source>
        <dbReference type="SAM" id="Coils"/>
    </source>
</evidence>
<accession>A0ABQ8R5L0</accession>
<feature type="coiled-coil region" evidence="1">
    <location>
        <begin position="250"/>
        <end position="277"/>
    </location>
</feature>
<comment type="caution">
    <text evidence="3">The sequence shown here is derived from an EMBL/GenBank/DDBJ whole genome shotgun (WGS) entry which is preliminary data.</text>
</comment>
<feature type="compositionally biased region" description="Acidic residues" evidence="2">
    <location>
        <begin position="301"/>
        <end position="311"/>
    </location>
</feature>
<feature type="compositionally biased region" description="Polar residues" evidence="2">
    <location>
        <begin position="315"/>
        <end position="324"/>
    </location>
</feature>
<feature type="compositionally biased region" description="Polar residues" evidence="2">
    <location>
        <begin position="152"/>
        <end position="163"/>
    </location>
</feature>
<feature type="compositionally biased region" description="Low complexity" evidence="2">
    <location>
        <begin position="397"/>
        <end position="406"/>
    </location>
</feature>
<feature type="compositionally biased region" description="Basic and acidic residues" evidence="2">
    <location>
        <begin position="141"/>
        <end position="150"/>
    </location>
</feature>
<feature type="compositionally biased region" description="Basic and acidic residues" evidence="2">
    <location>
        <begin position="580"/>
        <end position="593"/>
    </location>
</feature>
<keyword evidence="4" id="KW-1185">Reference proteome</keyword>
<name>A0ABQ8R5L0_FUSEQ</name>
<feature type="compositionally biased region" description="Basic and acidic residues" evidence="2">
    <location>
        <begin position="556"/>
        <end position="573"/>
    </location>
</feature>
<evidence type="ECO:0000256" key="2">
    <source>
        <dbReference type="SAM" id="MobiDB-lite"/>
    </source>
</evidence>
<reference evidence="3" key="1">
    <citation type="submission" date="2022-09" db="EMBL/GenBank/DDBJ databases">
        <title>Fusarium specimens isolated from Avocado Roots.</title>
        <authorList>
            <person name="Stajich J."/>
            <person name="Roper C."/>
            <person name="Heimlech-Rivalta G."/>
        </authorList>
    </citation>
    <scope>NUCLEOTIDE SEQUENCE</scope>
    <source>
        <strain evidence="3">CF00095</strain>
    </source>
</reference>
<keyword evidence="1" id="KW-0175">Coiled coil</keyword>
<feature type="compositionally biased region" description="Basic and acidic residues" evidence="2">
    <location>
        <begin position="327"/>
        <end position="342"/>
    </location>
</feature>
<evidence type="ECO:0000313" key="3">
    <source>
        <dbReference type="EMBL" id="KAJ4127753.1"/>
    </source>
</evidence>
<feature type="region of interest" description="Disordered" evidence="2">
    <location>
        <begin position="523"/>
        <end position="594"/>
    </location>
</feature>
<organism evidence="3 4">
    <name type="scientific">Fusarium equiseti</name>
    <name type="common">Fusarium scirpi</name>
    <dbReference type="NCBI Taxonomy" id="61235"/>
    <lineage>
        <taxon>Eukaryota</taxon>
        <taxon>Fungi</taxon>
        <taxon>Dikarya</taxon>
        <taxon>Ascomycota</taxon>
        <taxon>Pezizomycotina</taxon>
        <taxon>Sordariomycetes</taxon>
        <taxon>Hypocreomycetidae</taxon>
        <taxon>Hypocreales</taxon>
        <taxon>Nectriaceae</taxon>
        <taxon>Fusarium</taxon>
        <taxon>Fusarium incarnatum-equiseti species complex</taxon>
    </lineage>
</organism>
<feature type="compositionally biased region" description="Polar residues" evidence="2">
    <location>
        <begin position="76"/>
        <end position="92"/>
    </location>
</feature>
<feature type="compositionally biased region" description="Acidic residues" evidence="2">
    <location>
        <begin position="343"/>
        <end position="354"/>
    </location>
</feature>
<feature type="compositionally biased region" description="Basic residues" evidence="2">
    <location>
        <begin position="541"/>
        <end position="555"/>
    </location>
</feature>
<sequence length="627" mass="71897">MKQRKSSTSLAARASRRSRSGGSSPHNRSSFTDSSVSSQESDSPSEYVTPSASRPNTPPTRLPTPSVKSEKGRRYTGSSKYRTFYNTGSDISSSDDEPGTSENKRDDQDRGNARQIYGGTESLQLSRMEDKLDELLSLEKQQSHEKKLETATEGQIQSSQSYLNLKDENSRLQRELEAIRMELADSQQAQIQTQSSMQDLEVSMEHLKNEISERMAQSGNEYYTLLDAYMKARNNRDGSAEESIKAWDKAKEYERENTILRQKISDLEDVNKELAGQIKAYGLENIRRKELQRDGASQTEPEIEPEVEPEAEPNSMESQRTETSFIDWDHNAKGEMELHDQGELESTEIQDSEQVDQVNRQEGQRQGLQDALQHDQHEAPQDKLEVRPEEPQETQQEDTQQGVTVEAEPHIEQTGEQEESQKELRDSQDEVKQDGATNNLEADQQEVEEDISLNEMLARVEGQLERLMSTTQEPGIGGCTETDNIEQQEMVETRVGNNQPTIEAPAELSPPETREVAPVSINHEPAITEPAHVATAESPRDRHRHRHGRHIHKRREAGDHHRDRSGHRDTDEKRRHRSDRLRNTDHRIQRRQQEVPVTRWIRSRSWGKTHFGIRLRRLIPMLNLRVW</sequence>
<feature type="compositionally biased region" description="Basic and acidic residues" evidence="2">
    <location>
        <begin position="102"/>
        <end position="112"/>
    </location>
</feature>
<feature type="region of interest" description="Disordered" evidence="2">
    <location>
        <begin position="1"/>
        <end position="125"/>
    </location>
</feature>
<evidence type="ECO:0000313" key="4">
    <source>
        <dbReference type="Proteomes" id="UP001152024"/>
    </source>
</evidence>